<evidence type="ECO:0000313" key="9">
    <source>
        <dbReference type="EMBL" id="KDQ20429.1"/>
    </source>
</evidence>
<evidence type="ECO:0000256" key="2">
    <source>
        <dbReference type="ARBA" id="ARBA00011063"/>
    </source>
</evidence>
<dbReference type="InterPro" id="IPR050438">
    <property type="entry name" value="LMW_PTPase"/>
</dbReference>
<feature type="active site" evidence="7">
    <location>
        <position position="16"/>
    </location>
</feature>
<evidence type="ECO:0000259" key="8">
    <source>
        <dbReference type="SMART" id="SM00226"/>
    </source>
</evidence>
<feature type="active site" description="Proton donor" evidence="7">
    <location>
        <position position="121"/>
    </location>
</feature>
<name>A0A067MXV2_BOTB1</name>
<keyword evidence="4" id="KW-0378">Hydrolase</keyword>
<dbReference type="Pfam" id="PF01451">
    <property type="entry name" value="LMWPc"/>
    <property type="match status" value="1"/>
</dbReference>
<dbReference type="HOGENOM" id="CLU_071415_2_2_1"/>
<organism evidence="9 10">
    <name type="scientific">Botryobasidium botryosum (strain FD-172 SS1)</name>
    <dbReference type="NCBI Taxonomy" id="930990"/>
    <lineage>
        <taxon>Eukaryota</taxon>
        <taxon>Fungi</taxon>
        <taxon>Dikarya</taxon>
        <taxon>Basidiomycota</taxon>
        <taxon>Agaricomycotina</taxon>
        <taxon>Agaricomycetes</taxon>
        <taxon>Cantharellales</taxon>
        <taxon>Botryobasidiaceae</taxon>
        <taxon>Botryobasidium</taxon>
    </lineage>
</organism>
<evidence type="ECO:0000256" key="1">
    <source>
        <dbReference type="ARBA" id="ARBA00004496"/>
    </source>
</evidence>
<reference evidence="10" key="1">
    <citation type="journal article" date="2014" name="Proc. Natl. Acad. Sci. U.S.A.">
        <title>Extensive sampling of basidiomycete genomes demonstrates inadequacy of the white-rot/brown-rot paradigm for wood decay fungi.</title>
        <authorList>
            <person name="Riley R."/>
            <person name="Salamov A.A."/>
            <person name="Brown D.W."/>
            <person name="Nagy L.G."/>
            <person name="Floudas D."/>
            <person name="Held B.W."/>
            <person name="Levasseur A."/>
            <person name="Lombard V."/>
            <person name="Morin E."/>
            <person name="Otillar R."/>
            <person name="Lindquist E.A."/>
            <person name="Sun H."/>
            <person name="LaButti K.M."/>
            <person name="Schmutz J."/>
            <person name="Jabbour D."/>
            <person name="Luo H."/>
            <person name="Baker S.E."/>
            <person name="Pisabarro A.G."/>
            <person name="Walton J.D."/>
            <person name="Blanchette R.A."/>
            <person name="Henrissat B."/>
            <person name="Martin F."/>
            <person name="Cullen D."/>
            <person name="Hibbett D.S."/>
            <person name="Grigoriev I.V."/>
        </authorList>
    </citation>
    <scope>NUCLEOTIDE SEQUENCE [LARGE SCALE GENOMIC DNA]</scope>
    <source>
        <strain evidence="10">FD-172 SS1</strain>
    </source>
</reference>
<dbReference type="EMBL" id="KL198017">
    <property type="protein sequence ID" value="KDQ20429.1"/>
    <property type="molecule type" value="Genomic_DNA"/>
</dbReference>
<dbReference type="CDD" id="cd16343">
    <property type="entry name" value="LMWPTP"/>
    <property type="match status" value="1"/>
</dbReference>
<dbReference type="PRINTS" id="PR00719">
    <property type="entry name" value="LMWPTPASE"/>
</dbReference>
<accession>A0A067MXV2</accession>
<evidence type="ECO:0000256" key="5">
    <source>
        <dbReference type="ARBA" id="ARBA00022912"/>
    </source>
</evidence>
<protein>
    <recommendedName>
        <fullName evidence="8">Phosphotyrosine protein phosphatase I domain-containing protein</fullName>
    </recommendedName>
</protein>
<feature type="domain" description="Phosphotyrosine protein phosphatase I" evidence="8">
    <location>
        <begin position="4"/>
        <end position="147"/>
    </location>
</feature>
<dbReference type="SUPFAM" id="SSF52788">
    <property type="entry name" value="Phosphotyrosine protein phosphatases I"/>
    <property type="match status" value="1"/>
</dbReference>
<dbReference type="PANTHER" id="PTHR11717:SF7">
    <property type="entry name" value="LOW MOLECULAR WEIGHT PHOSPHOTYROSINE PROTEIN PHOSPHATASE"/>
    <property type="match status" value="1"/>
</dbReference>
<evidence type="ECO:0000313" key="10">
    <source>
        <dbReference type="Proteomes" id="UP000027195"/>
    </source>
</evidence>
<dbReference type="InterPro" id="IPR023485">
    <property type="entry name" value="Ptyr_pPase"/>
</dbReference>
<sequence>MAKLSVLIVCLGNICRSPMGEAVLRHEAKKRGLDIKVDSAGTAAYHEGELSDERTIATCKKNNVPIDRVARAVRTSDFTEFDYIFAADTNNLRNLKSMAPKGTTAEITTFSWYDDKKVIPDPYYGGARGFDEVFEQCVRYSNAFLDHAFPESKPAAASLL</sequence>
<dbReference type="GO" id="GO:0004725">
    <property type="term" value="F:protein tyrosine phosphatase activity"/>
    <property type="evidence" value="ECO:0007669"/>
    <property type="project" value="UniProtKB-EC"/>
</dbReference>
<comment type="catalytic activity">
    <reaction evidence="6">
        <text>O-phospho-L-tyrosyl-[protein] + H2O = L-tyrosyl-[protein] + phosphate</text>
        <dbReference type="Rhea" id="RHEA:10684"/>
        <dbReference type="Rhea" id="RHEA-COMP:10136"/>
        <dbReference type="Rhea" id="RHEA-COMP:20101"/>
        <dbReference type="ChEBI" id="CHEBI:15377"/>
        <dbReference type="ChEBI" id="CHEBI:43474"/>
        <dbReference type="ChEBI" id="CHEBI:46858"/>
        <dbReference type="ChEBI" id="CHEBI:61978"/>
        <dbReference type="EC" id="3.1.3.48"/>
    </reaction>
</comment>
<dbReference type="SMART" id="SM00226">
    <property type="entry name" value="LMWPc"/>
    <property type="match status" value="1"/>
</dbReference>
<keyword evidence="10" id="KW-1185">Reference proteome</keyword>
<dbReference type="PANTHER" id="PTHR11717">
    <property type="entry name" value="LOW MOLECULAR WEIGHT PROTEIN TYROSINE PHOSPHATASE"/>
    <property type="match status" value="1"/>
</dbReference>
<dbReference type="InParanoid" id="A0A067MXV2"/>
<dbReference type="GO" id="GO:0005737">
    <property type="term" value="C:cytoplasm"/>
    <property type="evidence" value="ECO:0007669"/>
    <property type="project" value="UniProtKB-SubCell"/>
</dbReference>
<proteinExistence type="inferred from homology"/>
<dbReference type="STRING" id="930990.A0A067MXV2"/>
<evidence type="ECO:0000256" key="6">
    <source>
        <dbReference type="ARBA" id="ARBA00051722"/>
    </source>
</evidence>
<dbReference type="Proteomes" id="UP000027195">
    <property type="component" value="Unassembled WGS sequence"/>
</dbReference>
<dbReference type="OrthoDB" id="3388at2759"/>
<comment type="similarity">
    <text evidence="2">Belongs to the low molecular weight phosphotyrosine protein phosphatase family.</text>
</comment>
<evidence type="ECO:0000256" key="3">
    <source>
        <dbReference type="ARBA" id="ARBA00022490"/>
    </source>
</evidence>
<dbReference type="FunFam" id="3.40.50.2300:FF:000105">
    <property type="entry name" value="Low molecular weight phosphotyrosine protein"/>
    <property type="match status" value="1"/>
</dbReference>
<comment type="subcellular location">
    <subcellularLocation>
        <location evidence="1">Cytoplasm</location>
    </subcellularLocation>
</comment>
<dbReference type="InterPro" id="IPR036196">
    <property type="entry name" value="Ptyr_pPase_sf"/>
</dbReference>
<dbReference type="InterPro" id="IPR017867">
    <property type="entry name" value="Tyr_phospatase_low_mol_wt"/>
</dbReference>
<feature type="active site" description="Nucleophile" evidence="7">
    <location>
        <position position="10"/>
    </location>
</feature>
<keyword evidence="3" id="KW-0963">Cytoplasm</keyword>
<evidence type="ECO:0000256" key="4">
    <source>
        <dbReference type="ARBA" id="ARBA00022801"/>
    </source>
</evidence>
<keyword evidence="5" id="KW-0904">Protein phosphatase</keyword>
<gene>
    <name evidence="9" type="ORF">BOTBODRAFT_26435</name>
</gene>
<evidence type="ECO:0000256" key="7">
    <source>
        <dbReference type="PIRSR" id="PIRSR617867-1"/>
    </source>
</evidence>
<dbReference type="Gene3D" id="3.40.50.2300">
    <property type="match status" value="1"/>
</dbReference>
<dbReference type="FunCoup" id="A0A067MXV2">
    <property type="interactions" value="261"/>
</dbReference>
<dbReference type="AlphaFoldDB" id="A0A067MXV2"/>